<evidence type="ECO:0000256" key="1">
    <source>
        <dbReference type="ARBA" id="ARBA00023026"/>
    </source>
</evidence>
<feature type="transmembrane region" description="Helical" evidence="3">
    <location>
        <begin position="27"/>
        <end position="45"/>
    </location>
</feature>
<dbReference type="AlphaFoldDB" id="G4ZLN8"/>
<dbReference type="Gene3D" id="2.40.10.10">
    <property type="entry name" value="Trypsin-like serine proteases"/>
    <property type="match status" value="2"/>
</dbReference>
<dbReference type="KEGG" id="psoj:PHYSODRAFT_506756"/>
<dbReference type="NCBIfam" id="NF038127">
    <property type="entry name" value="FDP_fam"/>
    <property type="match status" value="1"/>
</dbReference>
<gene>
    <name evidence="4" type="ORF">PHYSODRAFT_506756</name>
</gene>
<protein>
    <recommendedName>
        <fullName evidence="6">Serine protease</fullName>
    </recommendedName>
</protein>
<keyword evidence="3" id="KW-0472">Membrane</keyword>
<evidence type="ECO:0008006" key="6">
    <source>
        <dbReference type="Google" id="ProtNLM"/>
    </source>
</evidence>
<dbReference type="InterPro" id="IPR009003">
    <property type="entry name" value="Peptidase_S1_PA"/>
</dbReference>
<feature type="compositionally biased region" description="Low complexity" evidence="2">
    <location>
        <begin position="64"/>
        <end position="83"/>
    </location>
</feature>
<dbReference type="PANTHER" id="PTHR36234">
    <property type="entry name" value="LYSYL ENDOPEPTIDASE"/>
    <property type="match status" value="1"/>
</dbReference>
<dbReference type="Pfam" id="PF13365">
    <property type="entry name" value="Trypsin_2"/>
    <property type="match status" value="1"/>
</dbReference>
<reference evidence="4 5" key="1">
    <citation type="journal article" date="2006" name="Science">
        <title>Phytophthora genome sequences uncover evolutionary origins and mechanisms of pathogenesis.</title>
        <authorList>
            <person name="Tyler B.M."/>
            <person name="Tripathy S."/>
            <person name="Zhang X."/>
            <person name="Dehal P."/>
            <person name="Jiang R.H."/>
            <person name="Aerts A."/>
            <person name="Arredondo F.D."/>
            <person name="Baxter L."/>
            <person name="Bensasson D."/>
            <person name="Beynon J.L."/>
            <person name="Chapman J."/>
            <person name="Damasceno C.M."/>
            <person name="Dorrance A.E."/>
            <person name="Dou D."/>
            <person name="Dickerman A.W."/>
            <person name="Dubchak I.L."/>
            <person name="Garbelotto M."/>
            <person name="Gijzen M."/>
            <person name="Gordon S.G."/>
            <person name="Govers F."/>
            <person name="Grunwald N.J."/>
            <person name="Huang W."/>
            <person name="Ivors K.L."/>
            <person name="Jones R.W."/>
            <person name="Kamoun S."/>
            <person name="Krampis K."/>
            <person name="Lamour K.H."/>
            <person name="Lee M.K."/>
            <person name="McDonald W.H."/>
            <person name="Medina M."/>
            <person name="Meijer H.J."/>
            <person name="Nordberg E.K."/>
            <person name="Maclean D.J."/>
            <person name="Ospina-Giraldo M.D."/>
            <person name="Morris P.F."/>
            <person name="Phuntumart V."/>
            <person name="Putnam N.H."/>
            <person name="Rash S."/>
            <person name="Rose J.K."/>
            <person name="Sakihama Y."/>
            <person name="Salamov A.A."/>
            <person name="Savidor A."/>
            <person name="Scheuring C.F."/>
            <person name="Smith B.M."/>
            <person name="Sobral B.W."/>
            <person name="Terry A."/>
            <person name="Torto-Alalibo T.A."/>
            <person name="Win J."/>
            <person name="Xu Z."/>
            <person name="Zhang H."/>
            <person name="Grigoriev I.V."/>
            <person name="Rokhsar D.S."/>
            <person name="Boore J.L."/>
        </authorList>
    </citation>
    <scope>NUCLEOTIDE SEQUENCE [LARGE SCALE GENOMIC DNA]</scope>
    <source>
        <strain evidence="4 5">P6497</strain>
    </source>
</reference>
<dbReference type="PANTHER" id="PTHR36234:SF5">
    <property type="entry name" value="LYSYL ENDOPEPTIDASE"/>
    <property type="match status" value="1"/>
</dbReference>
<dbReference type="GeneID" id="20658659"/>
<keyword evidence="3" id="KW-0812">Transmembrane</keyword>
<accession>G4ZLN8</accession>
<keyword evidence="1" id="KW-0843">Virulence</keyword>
<evidence type="ECO:0000256" key="2">
    <source>
        <dbReference type="SAM" id="MobiDB-lite"/>
    </source>
</evidence>
<keyword evidence="3" id="KW-1133">Transmembrane helix</keyword>
<name>G4ZLN8_PHYSP</name>
<evidence type="ECO:0000313" key="5">
    <source>
        <dbReference type="Proteomes" id="UP000002640"/>
    </source>
</evidence>
<evidence type="ECO:0000256" key="3">
    <source>
        <dbReference type="SAM" id="Phobius"/>
    </source>
</evidence>
<feature type="region of interest" description="Disordered" evidence="2">
    <location>
        <begin position="64"/>
        <end position="86"/>
    </location>
</feature>
<organism evidence="4 5">
    <name type="scientific">Phytophthora sojae (strain P6497)</name>
    <name type="common">Soybean stem and root rot agent</name>
    <name type="synonym">Phytophthora megasperma f. sp. glycines</name>
    <dbReference type="NCBI Taxonomy" id="1094619"/>
    <lineage>
        <taxon>Eukaryota</taxon>
        <taxon>Sar</taxon>
        <taxon>Stramenopiles</taxon>
        <taxon>Oomycota</taxon>
        <taxon>Peronosporomycetes</taxon>
        <taxon>Peronosporales</taxon>
        <taxon>Peronosporaceae</taxon>
        <taxon>Phytophthora</taxon>
    </lineage>
</organism>
<dbReference type="InParanoid" id="G4ZLN8"/>
<proteinExistence type="predicted"/>
<dbReference type="RefSeq" id="XP_009528680.1">
    <property type="nucleotide sequence ID" value="XM_009530385.1"/>
</dbReference>
<evidence type="ECO:0000313" key="4">
    <source>
        <dbReference type="EMBL" id="EGZ14931.1"/>
    </source>
</evidence>
<dbReference type="Proteomes" id="UP000002640">
    <property type="component" value="Unassembled WGS sequence"/>
</dbReference>
<dbReference type="SUPFAM" id="SSF50494">
    <property type="entry name" value="Trypsin-like serine proteases"/>
    <property type="match status" value="1"/>
</dbReference>
<dbReference type="OMA" id="GEWASCT"/>
<dbReference type="InterPro" id="IPR043504">
    <property type="entry name" value="Peptidase_S1_PA_chymotrypsin"/>
</dbReference>
<feature type="region of interest" description="Disordered" evidence="2">
    <location>
        <begin position="1"/>
        <end position="23"/>
    </location>
</feature>
<dbReference type="EMBL" id="JH159155">
    <property type="protein sequence ID" value="EGZ14931.1"/>
    <property type="molecule type" value="Genomic_DNA"/>
</dbReference>
<sequence>MSDMAAPINDQLDGEPSSGDTQRRYRTLGLTGFVTLLLVAAYATSPMDRSSNLRSAVFTPMQTDDTAGGWTTDTDGSSTNSTSESRLRTVNIGMGCPEFQVAFDGETPGSSSPFRSFTLTKGVGYAHVALHFSKLWLPRGASVVLRAVEGFDTPDRYLNLSEKYPSGRIYYDVLASPVLAKEFRLEFYRSDGVFDSTDDDLILETFSVTDSNAKCYGFAVDSYYYVLMDDANPIVATDETLCVADNTKRAICYYAENTTQTAYLASRAVARLTTPKGFGESAMCTGWLLGNQGHILTNHHCVSTDAEATGTTVEFMAEDSACSDGISCKLNECRGEMVSFTTDLVHSSEELDYALLKLPTNGAQTAQTYGYLRLKTRDGVVGEQLYIPQHLMGKNKRISLEDDYASKVALLSLSASTCGTIGYSYSGDTKTGSSGSPVLSFSDHGVVALHHCGEMCGNTGIPAKRIVADLMANGIDVAVFDGIDDGSSHTANSERFPAYSPPVAEAALPLTSRLTLDGAIILASGYVSVDKVEFTLTRDTDVSFAVVSVEIADNGSFIDLNGDCRATYLDSIVYLFPKDGTTPVFFVDDGGVTANVEGDSISYNDPYMQTFLKKGSYVLAVASMGSSAYDALTGKTKAEYPPELYSCRSRSSYGSYRLKISSTVGENPFTFTKLPAAIAIDPTLCHKAAQAICPD</sequence>
<keyword evidence="5" id="KW-1185">Reference proteome</keyword>